<feature type="transmembrane region" description="Helical" evidence="7">
    <location>
        <begin position="647"/>
        <end position="666"/>
    </location>
</feature>
<dbReference type="STRING" id="1817813.A2008_05010"/>
<evidence type="ECO:0000256" key="4">
    <source>
        <dbReference type="ARBA" id="ARBA00023136"/>
    </source>
</evidence>
<feature type="transmembrane region" description="Helical" evidence="7">
    <location>
        <begin position="686"/>
        <end position="704"/>
    </location>
</feature>
<feature type="transmembrane region" description="Helical" evidence="7">
    <location>
        <begin position="264"/>
        <end position="284"/>
    </location>
</feature>
<evidence type="ECO:0000256" key="7">
    <source>
        <dbReference type="SAM" id="Phobius"/>
    </source>
</evidence>
<protein>
    <recommendedName>
        <fullName evidence="8">O-antigen ligase-related domain-containing protein</fullName>
    </recommendedName>
</protein>
<evidence type="ECO:0000256" key="3">
    <source>
        <dbReference type="ARBA" id="ARBA00022989"/>
    </source>
</evidence>
<keyword evidence="2 7" id="KW-0812">Transmembrane</keyword>
<feature type="transmembrane region" description="Helical" evidence="7">
    <location>
        <begin position="204"/>
        <end position="221"/>
    </location>
</feature>
<keyword evidence="4 7" id="KW-0472">Membrane</keyword>
<dbReference type="InterPro" id="IPR051533">
    <property type="entry name" value="WaaL-like"/>
</dbReference>
<feature type="transmembrane region" description="Helical" evidence="7">
    <location>
        <begin position="60"/>
        <end position="80"/>
    </location>
</feature>
<keyword evidence="5" id="KW-0802">TPR repeat</keyword>
<feature type="region of interest" description="Disordered" evidence="6">
    <location>
        <begin position="1191"/>
        <end position="1250"/>
    </location>
</feature>
<feature type="transmembrane region" description="Helical" evidence="7">
    <location>
        <begin position="796"/>
        <end position="814"/>
    </location>
</feature>
<feature type="compositionally biased region" description="Polar residues" evidence="6">
    <location>
        <begin position="1229"/>
        <end position="1250"/>
    </location>
</feature>
<feature type="transmembrane region" description="Helical" evidence="7">
    <location>
        <begin position="349"/>
        <end position="368"/>
    </location>
</feature>
<organism evidence="9 10">
    <name type="scientific">Candidatus Wallbacteria bacterium GWC2_49_35</name>
    <dbReference type="NCBI Taxonomy" id="1817813"/>
    <lineage>
        <taxon>Bacteria</taxon>
        <taxon>Candidatus Walliibacteriota</taxon>
    </lineage>
</organism>
<feature type="transmembrane region" description="Helical" evidence="7">
    <location>
        <begin position="406"/>
        <end position="423"/>
    </location>
</feature>
<evidence type="ECO:0000256" key="6">
    <source>
        <dbReference type="SAM" id="MobiDB-lite"/>
    </source>
</evidence>
<comment type="subcellular location">
    <subcellularLocation>
        <location evidence="1">Membrane</location>
        <topology evidence="1">Multi-pass membrane protein</topology>
    </subcellularLocation>
</comment>
<feature type="transmembrane region" description="Helical" evidence="7">
    <location>
        <begin position="554"/>
        <end position="576"/>
    </location>
</feature>
<evidence type="ECO:0000256" key="1">
    <source>
        <dbReference type="ARBA" id="ARBA00004141"/>
    </source>
</evidence>
<feature type="transmembrane region" description="Helical" evidence="7">
    <location>
        <begin position="147"/>
        <end position="166"/>
    </location>
</feature>
<name>A0A1F7WFI6_9BACT</name>
<dbReference type="Pfam" id="PF13432">
    <property type="entry name" value="TPR_16"/>
    <property type="match status" value="1"/>
</dbReference>
<dbReference type="SUPFAM" id="SSF48452">
    <property type="entry name" value="TPR-like"/>
    <property type="match status" value="2"/>
</dbReference>
<feature type="domain" description="O-antigen ligase-related" evidence="8">
    <location>
        <begin position="389"/>
        <end position="512"/>
    </location>
</feature>
<evidence type="ECO:0000313" key="10">
    <source>
        <dbReference type="Proteomes" id="UP000178735"/>
    </source>
</evidence>
<evidence type="ECO:0000259" key="8">
    <source>
        <dbReference type="Pfam" id="PF04932"/>
    </source>
</evidence>
<feature type="transmembrane region" description="Helical" evidence="7">
    <location>
        <begin position="710"/>
        <end position="727"/>
    </location>
</feature>
<dbReference type="Gene3D" id="1.25.40.10">
    <property type="entry name" value="Tetratricopeptide repeat domain"/>
    <property type="match status" value="2"/>
</dbReference>
<gene>
    <name evidence="9" type="ORF">A2008_05010</name>
</gene>
<evidence type="ECO:0000256" key="5">
    <source>
        <dbReference type="PROSITE-ProRule" id="PRU00339"/>
    </source>
</evidence>
<feature type="transmembrane region" description="Helical" evidence="7">
    <location>
        <begin position="172"/>
        <end position="192"/>
    </location>
</feature>
<dbReference type="InterPro" id="IPR011990">
    <property type="entry name" value="TPR-like_helical_dom_sf"/>
</dbReference>
<comment type="caution">
    <text evidence="9">The sequence shown here is derived from an EMBL/GenBank/DDBJ whole genome shotgun (WGS) entry which is preliminary data.</text>
</comment>
<dbReference type="Pfam" id="PF14559">
    <property type="entry name" value="TPR_19"/>
    <property type="match status" value="1"/>
</dbReference>
<feature type="transmembrane region" description="Helical" evidence="7">
    <location>
        <begin position="588"/>
        <end position="608"/>
    </location>
</feature>
<feature type="repeat" description="TPR" evidence="5">
    <location>
        <begin position="1144"/>
        <end position="1177"/>
    </location>
</feature>
<feature type="transmembrane region" description="Helical" evidence="7">
    <location>
        <begin position="435"/>
        <end position="454"/>
    </location>
</feature>
<dbReference type="InterPro" id="IPR019734">
    <property type="entry name" value="TPR_rpt"/>
</dbReference>
<dbReference type="PANTHER" id="PTHR37422:SF13">
    <property type="entry name" value="LIPOPOLYSACCHARIDE BIOSYNTHESIS PROTEIN PA4999-RELATED"/>
    <property type="match status" value="1"/>
</dbReference>
<dbReference type="Pfam" id="PF04932">
    <property type="entry name" value="Wzy_C"/>
    <property type="match status" value="1"/>
</dbReference>
<feature type="transmembrane region" description="Helical" evidence="7">
    <location>
        <begin position="296"/>
        <end position="317"/>
    </location>
</feature>
<dbReference type="GO" id="GO:0016020">
    <property type="term" value="C:membrane"/>
    <property type="evidence" value="ECO:0007669"/>
    <property type="project" value="UniProtKB-SubCell"/>
</dbReference>
<proteinExistence type="predicted"/>
<keyword evidence="3 7" id="KW-1133">Transmembrane helix</keyword>
<feature type="transmembrane region" description="Helical" evidence="7">
    <location>
        <begin position="12"/>
        <end position="40"/>
    </location>
</feature>
<evidence type="ECO:0000256" key="2">
    <source>
        <dbReference type="ARBA" id="ARBA00022692"/>
    </source>
</evidence>
<dbReference type="SMART" id="SM00028">
    <property type="entry name" value="TPR"/>
    <property type="match status" value="6"/>
</dbReference>
<dbReference type="AlphaFoldDB" id="A0A1F7WFI6"/>
<evidence type="ECO:0000313" key="9">
    <source>
        <dbReference type="EMBL" id="OGM01573.1"/>
    </source>
</evidence>
<dbReference type="PANTHER" id="PTHR37422">
    <property type="entry name" value="TEICHURONIC ACID BIOSYNTHESIS PROTEIN TUAE"/>
    <property type="match status" value="1"/>
</dbReference>
<feature type="repeat" description="TPR" evidence="5">
    <location>
        <begin position="939"/>
        <end position="972"/>
    </location>
</feature>
<feature type="repeat" description="TPR" evidence="5">
    <location>
        <begin position="1075"/>
        <end position="1108"/>
    </location>
</feature>
<dbReference type="PROSITE" id="PS50005">
    <property type="entry name" value="TPR"/>
    <property type="match status" value="3"/>
</dbReference>
<reference evidence="9 10" key="1">
    <citation type="journal article" date="2016" name="Nat. Commun.">
        <title>Thousands of microbial genomes shed light on interconnected biogeochemical processes in an aquifer system.</title>
        <authorList>
            <person name="Anantharaman K."/>
            <person name="Brown C.T."/>
            <person name="Hug L.A."/>
            <person name="Sharon I."/>
            <person name="Castelle C.J."/>
            <person name="Probst A.J."/>
            <person name="Thomas B.C."/>
            <person name="Singh A."/>
            <person name="Wilkins M.J."/>
            <person name="Karaoz U."/>
            <person name="Brodie E.L."/>
            <person name="Williams K.H."/>
            <person name="Hubbard S.S."/>
            <person name="Banfield J.F."/>
        </authorList>
    </citation>
    <scope>NUCLEOTIDE SEQUENCE [LARGE SCALE GENOMIC DNA]</scope>
</reference>
<dbReference type="EMBL" id="MGFH01000233">
    <property type="protein sequence ID" value="OGM01573.1"/>
    <property type="molecule type" value="Genomic_DNA"/>
</dbReference>
<feature type="transmembrane region" description="Helical" evidence="7">
    <location>
        <begin position="380"/>
        <end position="400"/>
    </location>
</feature>
<feature type="transmembrane region" description="Helical" evidence="7">
    <location>
        <begin position="87"/>
        <end position="105"/>
    </location>
</feature>
<accession>A0A1F7WFI6</accession>
<sequence>MDFLNYENYLNRFCTAVIFYVGLLIIVLTLIPDSIIPIQLPAMVTMFAGNRLPADASLSLFYALIIGAGLIVTAAVVLYPRRIISEINFWLLIAIFLILPFAYSRDTKENFLLVKETTLRLFLISMFAIFLFRKLATGSFYDALRRVPWHFYAFTAFAALSILWSSSKFMTFHYSMILASYLVFYIVTTDALRKPWQFYTISDILITAAAIASMYGILQYYRVAGTNHNYDPLFGVGEVIGNTDRKRVFSFFGNPVFLGVYLDAALPIAFAMFFSSFAAGARWAHKYEKFLLRSQVILLTFAIVYCFVFMGLANSSVNSLIEASKMPGGPAVSDAKVSDLITSAGSTSFIIAPVVFSCLLFGAFFLYQAVPYWQEHEKQIYRLANGLFSFLAIFVCIFVTFTRTAWIATAASLFFFAIFILIYAHDLIYAYRKWILSFTIVVILATILLTVMYFKPNQLNTGTESIAGRFTSSFTVLQRIMLYDITLNIIRLNPLFGHGFGTYGKFYPEHQAKFYKGEFRYLIDGINSLFKKALPNKSINFVVWSFEKVTTSRFFQVLMICYFVIFVLGGMLLIIYYKHILARHAAQLKAAVTAYLLLITLPVLLVFLKFLTVSKSYLGVDENLMSVNPKDYYWLSAGFSHVHNEYLQIWADLGIFALFLFLYAFFDYFRKGGSLLNKLKNSPDRVIIIGYLCAVTAMLVESIANFPFQRIMPILIASVGFAMIFNGRRIFGEQIESYAKLAASPEGPDSEAALQQQARAYNYNPKDNISDEPLYDDHLALSSMPRDRREHLKQNLSFYAVISVSVLVLNYFPARYVVGNVDLKSGHTFISQAQMVRNEEEKFRVIVMEGLRYLERSVARVPYNSEAIFWWGDTLKLLGRYDDAIAKFNQALQYTSTKHVFYSRGTAFFEKFKMEGKPEFMEQAKNDWKRAIEINPNFPQPLFHLGYHEFHAGNFKEAIAYFKEAIKWDNNEGLAAEAYKFAGISAYYIKDDTEAIYLMGQAHKRGVRGVSKYLGGLLLKAHKYEEALPCLEDAARENPGDKEVYASLLTVCQRLNMLDRALEIVNLRNPSKDTAEYFYEIGRLYAAQKNYDRALIDLGRGLEKYPENIKINEEIGRIYFDEKKNYQVAATFFEKLTKLEPDNLRTIYNLGACHFRTGNFDRARELWSDIKKRDPKFPGIDEYIKSAERKAGTDDIKTTVTAPDQAPAAPENKSAVQSAPAAPPEAKTSENSVNAATTTENESKNSFFKY</sequence>
<feature type="transmembrane region" description="Helical" evidence="7">
    <location>
        <begin position="117"/>
        <end position="135"/>
    </location>
</feature>
<dbReference type="Proteomes" id="UP000178735">
    <property type="component" value="Unassembled WGS sequence"/>
</dbReference>
<dbReference type="InterPro" id="IPR007016">
    <property type="entry name" value="O-antigen_ligase-rel_domated"/>
</dbReference>